<evidence type="ECO:0000313" key="8">
    <source>
        <dbReference type="EMBL" id="EGE03762.1"/>
    </source>
</evidence>
<evidence type="ECO:0000259" key="7">
    <source>
        <dbReference type="PROSITE" id="PS50850"/>
    </source>
</evidence>
<dbReference type="PROSITE" id="PS50850">
    <property type="entry name" value="MFS"/>
    <property type="match status" value="1"/>
</dbReference>
<dbReference type="PANTHER" id="PTHR23520:SF5">
    <property type="entry name" value="TRANSPORTER, PUTATIVE (AFU_ORTHOLOGUE AFUA_3G04000)-RELATED"/>
    <property type="match status" value="1"/>
</dbReference>
<dbReference type="Pfam" id="PF07690">
    <property type="entry name" value="MFS_1"/>
    <property type="match status" value="2"/>
</dbReference>
<feature type="transmembrane region" description="Helical" evidence="6">
    <location>
        <begin position="121"/>
        <end position="139"/>
    </location>
</feature>
<evidence type="ECO:0000256" key="6">
    <source>
        <dbReference type="SAM" id="Phobius"/>
    </source>
</evidence>
<proteinExistence type="predicted"/>
<feature type="compositionally biased region" description="Polar residues" evidence="5">
    <location>
        <begin position="254"/>
        <end position="265"/>
    </location>
</feature>
<evidence type="ECO:0000256" key="1">
    <source>
        <dbReference type="ARBA" id="ARBA00004141"/>
    </source>
</evidence>
<feature type="transmembrane region" description="Helical" evidence="6">
    <location>
        <begin position="324"/>
        <end position="345"/>
    </location>
</feature>
<dbReference type="GO" id="GO:0022857">
    <property type="term" value="F:transmembrane transporter activity"/>
    <property type="evidence" value="ECO:0007669"/>
    <property type="project" value="InterPro"/>
</dbReference>
<feature type="transmembrane region" description="Helical" evidence="6">
    <location>
        <begin position="226"/>
        <end position="245"/>
    </location>
</feature>
<evidence type="ECO:0000313" key="9">
    <source>
        <dbReference type="Proteomes" id="UP000009169"/>
    </source>
</evidence>
<sequence>MDVSPGTLRRSTLIRVNLPRSIVIKKDNRSMLSSKPIQWLYREFGLDSVYRTGPDTWLVMLARTCRMFAFGAISLILALFMSSLHFSDLWIGFFMTMTLVGDVILSLLAALVADRVGRRRVLFLGGALMALSGTVFVFFENYWILLMGAVVGVISATGGDFGPFRSVGESTISHLTTPATRTDVLSWYVTTSTLGSALGNEAAGHITSFLKRLQGSRQDITDVYHAMFWIYVAMGVLSMIFACLMSRKCESTQVQGKSDTETPQETDPLLNSGEVGEDTHEQSDGDPSVNLQQPSKPQSWLGRLWLRSKIAEISQESLSVVIKLWVLLTIDSLADGMVSYALTNYYLVRKFGLTESYLGDIMSICFLLMAISTAFAGPLARRLGLVNTMVFTHLPSSLAVLLLPVPQNVGLTIVLLFIRTGLNSMDQGPRAAFIAAVVKPGERTAVMGITAMLRTLGSTIGPSLTGFLADTDKFWIAFVVAGALRVAYDLGLFYLFVDLKINAPEQAEDSETNDQI</sequence>
<dbReference type="HOGENOM" id="CLU_025894_2_0_1"/>
<gene>
    <name evidence="8" type="ORF">TEQG_02794</name>
</gene>
<keyword evidence="2 6" id="KW-0812">Transmembrane</keyword>
<feature type="transmembrane region" description="Helical" evidence="6">
    <location>
        <begin position="357"/>
        <end position="377"/>
    </location>
</feature>
<dbReference type="EMBL" id="DS995729">
    <property type="protein sequence ID" value="EGE03762.1"/>
    <property type="molecule type" value="Genomic_DNA"/>
</dbReference>
<dbReference type="InterPro" id="IPR005829">
    <property type="entry name" value="Sugar_transporter_CS"/>
</dbReference>
<feature type="transmembrane region" description="Helical" evidence="6">
    <location>
        <begin position="67"/>
        <end position="84"/>
    </location>
</feature>
<dbReference type="InterPro" id="IPR011701">
    <property type="entry name" value="MFS"/>
</dbReference>
<dbReference type="SUPFAM" id="SSF103473">
    <property type="entry name" value="MFS general substrate transporter"/>
    <property type="match status" value="1"/>
</dbReference>
<dbReference type="GO" id="GO:0000329">
    <property type="term" value="C:fungal-type vacuole membrane"/>
    <property type="evidence" value="ECO:0007669"/>
    <property type="project" value="TreeGrafter"/>
</dbReference>
<organism evidence="8 9">
    <name type="scientific">Trichophyton equinum (strain ATCC MYA-4606 / CBS 127.97)</name>
    <name type="common">Horse ringworm fungus</name>
    <dbReference type="NCBI Taxonomy" id="559882"/>
    <lineage>
        <taxon>Eukaryota</taxon>
        <taxon>Fungi</taxon>
        <taxon>Dikarya</taxon>
        <taxon>Ascomycota</taxon>
        <taxon>Pezizomycotina</taxon>
        <taxon>Eurotiomycetes</taxon>
        <taxon>Eurotiomycetidae</taxon>
        <taxon>Onygenales</taxon>
        <taxon>Arthrodermataceae</taxon>
        <taxon>Trichophyton</taxon>
    </lineage>
</organism>
<dbReference type="InterPro" id="IPR020846">
    <property type="entry name" value="MFS_dom"/>
</dbReference>
<evidence type="ECO:0000256" key="3">
    <source>
        <dbReference type="ARBA" id="ARBA00022989"/>
    </source>
</evidence>
<feature type="transmembrane region" description="Helical" evidence="6">
    <location>
        <begin position="398"/>
        <end position="418"/>
    </location>
</feature>
<evidence type="ECO:0000256" key="2">
    <source>
        <dbReference type="ARBA" id="ARBA00022692"/>
    </source>
</evidence>
<evidence type="ECO:0000256" key="5">
    <source>
        <dbReference type="SAM" id="MobiDB-lite"/>
    </source>
</evidence>
<feature type="domain" description="Major facilitator superfamily (MFS) profile" evidence="7">
    <location>
        <begin position="55"/>
        <end position="500"/>
    </location>
</feature>
<reference evidence="9" key="1">
    <citation type="journal article" date="2012" name="MBio">
        <title>Comparative genome analysis of Trichophyton rubrum and related dermatophytes reveals candidate genes involved in infection.</title>
        <authorList>
            <person name="Martinez D.A."/>
            <person name="Oliver B.G."/>
            <person name="Graeser Y."/>
            <person name="Goldberg J.M."/>
            <person name="Li W."/>
            <person name="Martinez-Rossi N.M."/>
            <person name="Monod M."/>
            <person name="Shelest E."/>
            <person name="Barton R.C."/>
            <person name="Birch E."/>
            <person name="Brakhage A.A."/>
            <person name="Chen Z."/>
            <person name="Gurr S.J."/>
            <person name="Heiman D."/>
            <person name="Heitman J."/>
            <person name="Kosti I."/>
            <person name="Rossi A."/>
            <person name="Saif S."/>
            <person name="Samalova M."/>
            <person name="Saunders C.W."/>
            <person name="Shea T."/>
            <person name="Summerbell R.C."/>
            <person name="Xu J."/>
            <person name="Young S."/>
            <person name="Zeng Q."/>
            <person name="Birren B.W."/>
            <person name="Cuomo C.A."/>
            <person name="White T.C."/>
        </authorList>
    </citation>
    <scope>NUCLEOTIDE SEQUENCE [LARGE SCALE GENOMIC DNA]</scope>
    <source>
        <strain evidence="9">ATCC MYA-4606 / CBS 127.97</strain>
    </source>
</reference>
<dbReference type="Proteomes" id="UP000009169">
    <property type="component" value="Unassembled WGS sequence"/>
</dbReference>
<dbReference type="VEuPathDB" id="FungiDB:TEQG_02794"/>
<dbReference type="AlphaFoldDB" id="F2PPE4"/>
<dbReference type="Gene3D" id="1.20.1250.20">
    <property type="entry name" value="MFS general substrate transporter like domains"/>
    <property type="match status" value="2"/>
</dbReference>
<dbReference type="InterPro" id="IPR036259">
    <property type="entry name" value="MFS_trans_sf"/>
</dbReference>
<name>F2PPE4_TRIEC</name>
<comment type="subcellular location">
    <subcellularLocation>
        <location evidence="1">Membrane</location>
        <topology evidence="1">Multi-pass membrane protein</topology>
    </subcellularLocation>
</comment>
<feature type="transmembrane region" description="Helical" evidence="6">
    <location>
        <begin position="90"/>
        <end position="112"/>
    </location>
</feature>
<feature type="transmembrane region" description="Helical" evidence="6">
    <location>
        <begin position="474"/>
        <end position="497"/>
    </location>
</feature>
<dbReference type="PROSITE" id="PS00216">
    <property type="entry name" value="SUGAR_TRANSPORT_1"/>
    <property type="match status" value="1"/>
</dbReference>
<dbReference type="OrthoDB" id="10027823at2759"/>
<dbReference type="PANTHER" id="PTHR23520">
    <property type="entry name" value="TRANSPORTER, PUTATIVE (AFU_ORTHOLOGUE AFUA_3G04000)-RELATED"/>
    <property type="match status" value="1"/>
</dbReference>
<dbReference type="eggNOG" id="ENOG502SISJ">
    <property type="taxonomic scope" value="Eukaryota"/>
</dbReference>
<protein>
    <submittedName>
        <fullName evidence="8">MFS transporter</fullName>
    </submittedName>
</protein>
<keyword evidence="9" id="KW-1185">Reference proteome</keyword>
<keyword evidence="4 6" id="KW-0472">Membrane</keyword>
<accession>F2PPE4</accession>
<evidence type="ECO:0000256" key="4">
    <source>
        <dbReference type="ARBA" id="ARBA00023136"/>
    </source>
</evidence>
<keyword evidence="3 6" id="KW-1133">Transmembrane helix</keyword>
<feature type="region of interest" description="Disordered" evidence="5">
    <location>
        <begin position="254"/>
        <end position="296"/>
    </location>
</feature>